<protein>
    <submittedName>
        <fullName evidence="1">Uncharacterized protein</fullName>
    </submittedName>
</protein>
<keyword evidence="2" id="KW-1185">Reference proteome</keyword>
<name>A0A255Z7D7_9PROT</name>
<comment type="caution">
    <text evidence="1">The sequence shown here is derived from an EMBL/GenBank/DDBJ whole genome shotgun (WGS) entry which is preliminary data.</text>
</comment>
<reference evidence="1 2" key="1">
    <citation type="submission" date="2017-07" db="EMBL/GenBank/DDBJ databases">
        <title>Niveispirillum cyanobacteriorum sp. nov., isolated from cyanobacterial aggregates in a eutrophic lake.</title>
        <authorList>
            <person name="Cai H."/>
        </authorList>
    </citation>
    <scope>NUCLEOTIDE SEQUENCE [LARGE SCALE GENOMIC DNA]</scope>
    <source>
        <strain evidence="2">TH1-14</strain>
    </source>
</reference>
<dbReference type="AlphaFoldDB" id="A0A255Z7D7"/>
<evidence type="ECO:0000313" key="2">
    <source>
        <dbReference type="Proteomes" id="UP000216998"/>
    </source>
</evidence>
<sequence>MYEMTGYSHVVPEAIVLSNGKMDITVAAVLVLDQRGEARIEVREFVPPAAIPQDESAGRTLTWTIAQVDAHATPLMLDVVALKRDLSEGGALAQLLDRVGGGMSVEWDGSRHVGRFDADAESARNELTGIFDGVAFVREDMAAWEAGEWLRSEASSRGKLLSVIGLSVDSTDEEVAAAASKLVDEGIRDDVLVIGGVDAMQKAINDLIEEVREAA</sequence>
<dbReference type="EMBL" id="NOXU01000020">
    <property type="protein sequence ID" value="OYQ36824.1"/>
    <property type="molecule type" value="Genomic_DNA"/>
</dbReference>
<proteinExistence type="predicted"/>
<dbReference type="Proteomes" id="UP000216998">
    <property type="component" value="Unassembled WGS sequence"/>
</dbReference>
<organism evidence="1 2">
    <name type="scientific">Niveispirillum lacus</name>
    <dbReference type="NCBI Taxonomy" id="1981099"/>
    <lineage>
        <taxon>Bacteria</taxon>
        <taxon>Pseudomonadati</taxon>
        <taxon>Pseudomonadota</taxon>
        <taxon>Alphaproteobacteria</taxon>
        <taxon>Rhodospirillales</taxon>
        <taxon>Azospirillaceae</taxon>
        <taxon>Niveispirillum</taxon>
    </lineage>
</organism>
<gene>
    <name evidence="1" type="ORF">CHU95_03380</name>
</gene>
<accession>A0A255Z7D7</accession>
<evidence type="ECO:0000313" key="1">
    <source>
        <dbReference type="EMBL" id="OYQ36824.1"/>
    </source>
</evidence>